<keyword evidence="3" id="KW-1185">Reference proteome</keyword>
<evidence type="ECO:0008006" key="4">
    <source>
        <dbReference type="Google" id="ProtNLM"/>
    </source>
</evidence>
<dbReference type="RefSeq" id="WP_101304439.1">
    <property type="nucleotide sequence ID" value="NZ_NXGX01000008.1"/>
</dbReference>
<comment type="caution">
    <text evidence="2">The sequence shown here is derived from an EMBL/GenBank/DDBJ whole genome shotgun (WGS) entry which is preliminary data.</text>
</comment>
<evidence type="ECO:0000313" key="3">
    <source>
        <dbReference type="Proteomes" id="UP000233332"/>
    </source>
</evidence>
<evidence type="ECO:0000256" key="1">
    <source>
        <dbReference type="SAM" id="SignalP"/>
    </source>
</evidence>
<reference evidence="2 3" key="1">
    <citation type="submission" date="2017-09" db="EMBL/GenBank/DDBJ databases">
        <title>Biodiversity and function of Thalassospira species in the particle-attached aromatic-hydrocarbon-degrading consortia from the surface seawater of the China South Sea.</title>
        <authorList>
            <person name="Dong C."/>
            <person name="Lai Q."/>
            <person name="Shao Z."/>
        </authorList>
    </citation>
    <scope>NUCLEOTIDE SEQUENCE [LARGE SCALE GENOMIC DNA]</scope>
    <source>
        <strain evidence="2 3">139Z-12</strain>
    </source>
</reference>
<sequence length="492" mass="54679">MRRGLAVFVVFLPALLAACAQDTRPVGDLATLSCDAQLAYIDALVAQNGVRNASASPVAGFAYLRANRNSVLLARQLDDDGDGQVDQPDRWRDFIAQMRGLDRDARQSEMANLPVASGISFDQIEACANTMAASLMPDQYPVLSAAVFVPDDYLDFQRIAGLYPITAFAAYFGYEGWKQENFASFARRSADIAASGTWYDYAVPGSVPNPADDGFSDIARDAFGLLQPTGAELEKLARAYAPVFRVRTGSESDKVGQPSLPTRDALAVVDTDHPNIYYRLSHTYFAGKWRPQIVYEIWFPERPATSRFDILAGHFDALVWRVTLDDDGTPLIGDTIHGCGCYHMFFPSQTLQRITAPEDNDIRETAEMPAGYVDQSILRRPVLWIDETSHYLLKLTDARADTMAGNMIRQNASLRPAQDLSQLQLQNGQGTASLFDEDGFVPGTERLEWILLWPMGVEKPGAMRQWGHHATAFVGRRHFDEPGLMDRYFTPR</sequence>
<accession>A0A2N3L299</accession>
<name>A0A2N3L299_9PROT</name>
<dbReference type="PROSITE" id="PS51257">
    <property type="entry name" value="PROKAR_LIPOPROTEIN"/>
    <property type="match status" value="1"/>
</dbReference>
<feature type="chain" id="PRO_5014801001" description="EF-hand domain-containing protein" evidence="1">
    <location>
        <begin position="21"/>
        <end position="492"/>
    </location>
</feature>
<dbReference type="AlphaFoldDB" id="A0A2N3L299"/>
<evidence type="ECO:0000313" key="2">
    <source>
        <dbReference type="EMBL" id="PKR56928.1"/>
    </source>
</evidence>
<proteinExistence type="predicted"/>
<dbReference type="EMBL" id="NXGX01000008">
    <property type="protein sequence ID" value="PKR56928.1"/>
    <property type="molecule type" value="Genomic_DNA"/>
</dbReference>
<protein>
    <recommendedName>
        <fullName evidence="4">EF-hand domain-containing protein</fullName>
    </recommendedName>
</protein>
<keyword evidence="1" id="KW-0732">Signal</keyword>
<dbReference type="Proteomes" id="UP000233332">
    <property type="component" value="Unassembled WGS sequence"/>
</dbReference>
<gene>
    <name evidence="2" type="ORF">COO92_18275</name>
</gene>
<organism evidence="2 3">
    <name type="scientific">Thalassospira lohafexi</name>
    <dbReference type="NCBI Taxonomy" id="744227"/>
    <lineage>
        <taxon>Bacteria</taxon>
        <taxon>Pseudomonadati</taxon>
        <taxon>Pseudomonadota</taxon>
        <taxon>Alphaproteobacteria</taxon>
        <taxon>Rhodospirillales</taxon>
        <taxon>Thalassospiraceae</taxon>
        <taxon>Thalassospira</taxon>
    </lineage>
</organism>
<feature type="signal peptide" evidence="1">
    <location>
        <begin position="1"/>
        <end position="20"/>
    </location>
</feature>